<evidence type="ECO:0000313" key="6">
    <source>
        <dbReference type="Proteomes" id="UP001152561"/>
    </source>
</evidence>
<keyword evidence="3" id="KW-0413">Isomerase</keyword>
<dbReference type="SUPFAM" id="SSF52518">
    <property type="entry name" value="Thiamin diphosphate-binding fold (THDP-binding)"/>
    <property type="match status" value="1"/>
</dbReference>
<comment type="caution">
    <text evidence="5">The sequence shown here is derived from an EMBL/GenBank/DDBJ whole genome shotgun (WGS) entry which is preliminary data.</text>
</comment>
<gene>
    <name evidence="5" type="ORF">K7X08_038126</name>
</gene>
<dbReference type="PANTHER" id="PTHR22573">
    <property type="entry name" value="PHOSPHOHEXOMUTASE FAMILY MEMBER"/>
    <property type="match status" value="1"/>
</dbReference>
<dbReference type="SUPFAM" id="SSF53738">
    <property type="entry name" value="Phosphoglucomutase, first 3 domains"/>
    <property type="match status" value="1"/>
</dbReference>
<evidence type="ECO:0000256" key="3">
    <source>
        <dbReference type="ARBA" id="ARBA00023235"/>
    </source>
</evidence>
<dbReference type="InterPro" id="IPR005846">
    <property type="entry name" value="A-D-PHexomutase_a/b/a-III"/>
</dbReference>
<dbReference type="AlphaFoldDB" id="A0A9Q1RST6"/>
<protein>
    <recommendedName>
        <fullName evidence="4">Alpha-D-phosphohexomutase alpha/beta/alpha domain-containing protein</fullName>
    </recommendedName>
</protein>
<dbReference type="Pfam" id="PF02880">
    <property type="entry name" value="PGM_PMM_III"/>
    <property type="match status" value="1"/>
</dbReference>
<dbReference type="InterPro" id="IPR016055">
    <property type="entry name" value="A-D-PHexomutase_a/b/a-I/II/III"/>
</dbReference>
<dbReference type="Gene3D" id="3.40.50.970">
    <property type="match status" value="1"/>
</dbReference>
<dbReference type="Gene3D" id="3.40.120.10">
    <property type="entry name" value="Alpha-D-Glucose-1,6-Bisphosphate, subunit A, domain 3"/>
    <property type="match status" value="1"/>
</dbReference>
<dbReference type="GO" id="GO:0004614">
    <property type="term" value="F:phosphoglucomutase activity"/>
    <property type="evidence" value="ECO:0007669"/>
    <property type="project" value="InterPro"/>
</dbReference>
<dbReference type="InterPro" id="IPR045244">
    <property type="entry name" value="PGM"/>
</dbReference>
<evidence type="ECO:0000256" key="1">
    <source>
        <dbReference type="ARBA" id="ARBA00022723"/>
    </source>
</evidence>
<sequence length="353" mass="39735">MRDPITALEKYMFENHMGNEVEINVIDKKNDELIEKAVEFADASPVPARSQLLRNVFADARSFRMGPDGRHKDTQCSLMIDGDREVLPLLKPGLSTGFDIAANHSEIVPNSAMFANYEKFSPPTTDAVMKNVHWEVSPNGAKALVARGVRSTPDTIELWMKLVILEEDQTNKGQALREALAYISDYVRLLKTCVELAFEQDIRLVLQRTAECRPLHEGQCPVRTNLEMYENAKKEYAISAALDVVAKHLNLKFFEVPTGWKSFGNLMDAGICSICGEESFGTGSDHIREKDGIWAVLAWLSILSYKNKNSLGGGNLVTVEDIVRQHWATYGRHYYTRYDYENVDAAGAKEIFH</sequence>
<dbReference type="GO" id="GO:0005829">
    <property type="term" value="C:cytosol"/>
    <property type="evidence" value="ECO:0007669"/>
    <property type="project" value="TreeGrafter"/>
</dbReference>
<dbReference type="Gene3D" id="3.30.310.50">
    <property type="entry name" value="Alpha-D-phosphohexomutase, C-terminal domain"/>
    <property type="match status" value="1"/>
</dbReference>
<keyword evidence="6" id="KW-1185">Reference proteome</keyword>
<keyword evidence="2" id="KW-0460">Magnesium</keyword>
<dbReference type="PANTHER" id="PTHR22573:SF2">
    <property type="entry name" value="PHOSPHOGLUCOMUTASE"/>
    <property type="match status" value="1"/>
</dbReference>
<dbReference type="EMBL" id="JAJAGQ010000002">
    <property type="protein sequence ID" value="KAJ8571154.1"/>
    <property type="molecule type" value="Genomic_DNA"/>
</dbReference>
<evidence type="ECO:0000313" key="5">
    <source>
        <dbReference type="EMBL" id="KAJ8571154.1"/>
    </source>
</evidence>
<feature type="domain" description="Alpha-D-phosphohexomutase alpha/beta/alpha" evidence="4">
    <location>
        <begin position="235"/>
        <end position="308"/>
    </location>
</feature>
<proteinExistence type="predicted"/>
<evidence type="ECO:0000259" key="4">
    <source>
        <dbReference type="Pfam" id="PF02880"/>
    </source>
</evidence>
<reference evidence="6" key="1">
    <citation type="journal article" date="2023" name="Proc. Natl. Acad. Sci. U.S.A.">
        <title>Genomic and structural basis for evolution of tropane alkaloid biosynthesis.</title>
        <authorList>
            <person name="Wanga Y.-J."/>
            <person name="Taina T."/>
            <person name="Yua J.-Y."/>
            <person name="Lia J."/>
            <person name="Xua B."/>
            <person name="Chenc J."/>
            <person name="D'Auriad J.C."/>
            <person name="Huanga J.-P."/>
            <person name="Huanga S.-X."/>
        </authorList>
    </citation>
    <scope>NUCLEOTIDE SEQUENCE [LARGE SCALE GENOMIC DNA]</scope>
    <source>
        <strain evidence="6">cv. KIB-2019</strain>
    </source>
</reference>
<dbReference type="GO" id="GO:0005975">
    <property type="term" value="P:carbohydrate metabolic process"/>
    <property type="evidence" value="ECO:0007669"/>
    <property type="project" value="InterPro"/>
</dbReference>
<dbReference type="OrthoDB" id="1328860at2759"/>
<dbReference type="GO" id="GO:0046872">
    <property type="term" value="F:metal ion binding"/>
    <property type="evidence" value="ECO:0007669"/>
    <property type="project" value="UniProtKB-KW"/>
</dbReference>
<name>A0A9Q1RST6_9SOLA</name>
<dbReference type="Proteomes" id="UP001152561">
    <property type="component" value="Unassembled WGS sequence"/>
</dbReference>
<dbReference type="InterPro" id="IPR029061">
    <property type="entry name" value="THDP-binding"/>
</dbReference>
<evidence type="ECO:0000256" key="2">
    <source>
        <dbReference type="ARBA" id="ARBA00022842"/>
    </source>
</evidence>
<organism evidence="5 6">
    <name type="scientific">Anisodus acutangulus</name>
    <dbReference type="NCBI Taxonomy" id="402998"/>
    <lineage>
        <taxon>Eukaryota</taxon>
        <taxon>Viridiplantae</taxon>
        <taxon>Streptophyta</taxon>
        <taxon>Embryophyta</taxon>
        <taxon>Tracheophyta</taxon>
        <taxon>Spermatophyta</taxon>
        <taxon>Magnoliopsida</taxon>
        <taxon>eudicotyledons</taxon>
        <taxon>Gunneridae</taxon>
        <taxon>Pentapetalae</taxon>
        <taxon>asterids</taxon>
        <taxon>lamiids</taxon>
        <taxon>Solanales</taxon>
        <taxon>Solanaceae</taxon>
        <taxon>Solanoideae</taxon>
        <taxon>Hyoscyameae</taxon>
        <taxon>Anisodus</taxon>
    </lineage>
</organism>
<accession>A0A9Q1RST6</accession>
<keyword evidence="1" id="KW-0479">Metal-binding</keyword>